<proteinExistence type="predicted"/>
<dbReference type="Proteomes" id="UP000037510">
    <property type="component" value="Unassembled WGS sequence"/>
</dbReference>
<feature type="compositionally biased region" description="Polar residues" evidence="1">
    <location>
        <begin position="167"/>
        <end position="176"/>
    </location>
</feature>
<evidence type="ECO:0000313" key="3">
    <source>
        <dbReference type="Proteomes" id="UP000037510"/>
    </source>
</evidence>
<keyword evidence="3" id="KW-1185">Reference proteome</keyword>
<accession>A0A0L7KRL0</accession>
<evidence type="ECO:0000313" key="2">
    <source>
        <dbReference type="EMBL" id="KOB65671.1"/>
    </source>
</evidence>
<evidence type="ECO:0000256" key="1">
    <source>
        <dbReference type="SAM" id="MobiDB-lite"/>
    </source>
</evidence>
<reference evidence="2 3" key="1">
    <citation type="journal article" date="2015" name="Genome Biol. Evol.">
        <title>The genome of winter moth (Operophtera brumata) provides a genomic perspective on sexual dimorphism and phenology.</title>
        <authorList>
            <person name="Derks M.F."/>
            <person name="Smit S."/>
            <person name="Salis L."/>
            <person name="Schijlen E."/>
            <person name="Bossers A."/>
            <person name="Mateman C."/>
            <person name="Pijl A.S."/>
            <person name="de Ridder D."/>
            <person name="Groenen M.A."/>
            <person name="Visser M.E."/>
            <person name="Megens H.J."/>
        </authorList>
    </citation>
    <scope>NUCLEOTIDE SEQUENCE [LARGE SCALE GENOMIC DNA]</scope>
    <source>
        <strain evidence="2">WM2013NL</strain>
        <tissue evidence="2">Head and thorax</tissue>
    </source>
</reference>
<dbReference type="EMBL" id="JTDY01006819">
    <property type="protein sequence ID" value="KOB65671.1"/>
    <property type="molecule type" value="Genomic_DNA"/>
</dbReference>
<dbReference type="AlphaFoldDB" id="A0A0L7KRL0"/>
<sequence>MKYVVTHIRHGMRLRQLTDGRHLVQVIYNQNGGIQDCEYINEAKSARNFLKNLRKELKLALDEESYKITEKSFEEDKFFRHFRNVTFRILKDGESLPLDVASWLNYDTLKTECLRRHEEMKYMMESREGRSGRILSCPVQSGAVPDSWLKSTTNWETIEKRTDAVGPTTTAESISASLEEDSAISTSDLTRSRIADAIGESP</sequence>
<name>A0A0L7KRL0_OPEBR</name>
<organism evidence="2 3">
    <name type="scientific">Operophtera brumata</name>
    <name type="common">Winter moth</name>
    <name type="synonym">Phalaena brumata</name>
    <dbReference type="NCBI Taxonomy" id="104452"/>
    <lineage>
        <taxon>Eukaryota</taxon>
        <taxon>Metazoa</taxon>
        <taxon>Ecdysozoa</taxon>
        <taxon>Arthropoda</taxon>
        <taxon>Hexapoda</taxon>
        <taxon>Insecta</taxon>
        <taxon>Pterygota</taxon>
        <taxon>Neoptera</taxon>
        <taxon>Endopterygota</taxon>
        <taxon>Lepidoptera</taxon>
        <taxon>Glossata</taxon>
        <taxon>Ditrysia</taxon>
        <taxon>Geometroidea</taxon>
        <taxon>Geometridae</taxon>
        <taxon>Larentiinae</taxon>
        <taxon>Operophtera</taxon>
    </lineage>
</organism>
<comment type="caution">
    <text evidence="2">The sequence shown here is derived from an EMBL/GenBank/DDBJ whole genome shotgun (WGS) entry which is preliminary data.</text>
</comment>
<protein>
    <submittedName>
        <fullName evidence="2">Phospholipase A2</fullName>
    </submittedName>
</protein>
<gene>
    <name evidence="2" type="ORF">OBRU01_22406</name>
</gene>
<dbReference type="STRING" id="104452.A0A0L7KRL0"/>
<feature type="region of interest" description="Disordered" evidence="1">
    <location>
        <begin position="159"/>
        <end position="202"/>
    </location>
</feature>